<feature type="transmembrane region" description="Helical" evidence="7">
    <location>
        <begin position="147"/>
        <end position="171"/>
    </location>
</feature>
<organism evidence="8 9">
    <name type="scientific">Gluconacetobacter asukensis</name>
    <dbReference type="NCBI Taxonomy" id="1017181"/>
    <lineage>
        <taxon>Bacteria</taxon>
        <taxon>Pseudomonadati</taxon>
        <taxon>Pseudomonadota</taxon>
        <taxon>Alphaproteobacteria</taxon>
        <taxon>Acetobacterales</taxon>
        <taxon>Acetobacteraceae</taxon>
        <taxon>Gluconacetobacter</taxon>
    </lineage>
</organism>
<feature type="transmembrane region" description="Helical" evidence="7">
    <location>
        <begin position="28"/>
        <end position="47"/>
    </location>
</feature>
<accession>A0A7W4P1J2</accession>
<evidence type="ECO:0000256" key="7">
    <source>
        <dbReference type="SAM" id="Phobius"/>
    </source>
</evidence>
<feature type="transmembrane region" description="Helical" evidence="7">
    <location>
        <begin position="105"/>
        <end position="127"/>
    </location>
</feature>
<sequence>MLDTTQPLRDPLLWNPDIAPLPRQKRDWTWVTLAAVWMGMVHNVVAYEAAAGLMAVGFSALQCLLIVWTAYCSLFAAMWLNARAGTEWGIPFCVLIRAAFGPRGAVIPVAIRAVVAIFWFSVQSYAASEALNAILASLWPAWNSLHLPGGGASLGLWLSMALIWGLHALVAAHGMHRIRNFELVAGPLVLVVAGAASLWAIRICHGTGPLFSIPSTVHGADLALKGGAAITSIIGIWASFAVNIPDLSRFVRSQRDQAIGQLIGLPVTAIIFTPMSILITSATIVTFGKPMWNPVEILTQIHSTPLTLVGGITIIIAALSVNVAGNIVPAAYDLLSLFPRRLDFDRAGIAVILLGLLAAPWMWFDHPQTVFALLGILSAVLAPITGIMLADYYLVRRQTLDLSQLYTFSGLYAGRHGWRPSALAATALTLLLILPPTLLPAGTFPGQDAINAVSWFLGIITGGSLYTALNRSPKATTPGHDARETNGLSLVNPARTRNR</sequence>
<dbReference type="GO" id="GO:0005886">
    <property type="term" value="C:plasma membrane"/>
    <property type="evidence" value="ECO:0007669"/>
    <property type="project" value="TreeGrafter"/>
</dbReference>
<feature type="transmembrane region" description="Helical" evidence="7">
    <location>
        <begin position="347"/>
        <end position="364"/>
    </location>
</feature>
<feature type="transmembrane region" description="Helical" evidence="7">
    <location>
        <begin position="263"/>
        <end position="288"/>
    </location>
</feature>
<dbReference type="RefSeq" id="WP_182978398.1">
    <property type="nucleotide sequence ID" value="NZ_BAABGB010000013.1"/>
</dbReference>
<evidence type="ECO:0000256" key="3">
    <source>
        <dbReference type="ARBA" id="ARBA00022692"/>
    </source>
</evidence>
<keyword evidence="4 7" id="KW-1133">Transmembrane helix</keyword>
<keyword evidence="3 7" id="KW-0812">Transmembrane</keyword>
<dbReference type="Pfam" id="PF02133">
    <property type="entry name" value="Transp_cyt_pur"/>
    <property type="match status" value="1"/>
</dbReference>
<keyword evidence="9" id="KW-1185">Reference proteome</keyword>
<evidence type="ECO:0000256" key="4">
    <source>
        <dbReference type="ARBA" id="ARBA00022989"/>
    </source>
</evidence>
<comment type="caution">
    <text evidence="8">The sequence shown here is derived from an EMBL/GenBank/DDBJ whole genome shotgun (WGS) entry which is preliminary data.</text>
</comment>
<dbReference type="PANTHER" id="PTHR30618:SF0">
    <property type="entry name" value="PURINE-URACIL PERMEASE NCS1"/>
    <property type="match status" value="1"/>
</dbReference>
<dbReference type="GO" id="GO:0015205">
    <property type="term" value="F:nucleobase transmembrane transporter activity"/>
    <property type="evidence" value="ECO:0007669"/>
    <property type="project" value="TreeGrafter"/>
</dbReference>
<evidence type="ECO:0000256" key="1">
    <source>
        <dbReference type="ARBA" id="ARBA00004141"/>
    </source>
</evidence>
<feature type="transmembrane region" description="Helical" evidence="7">
    <location>
        <begin position="183"/>
        <end position="202"/>
    </location>
</feature>
<dbReference type="EMBL" id="JABEQE010000004">
    <property type="protein sequence ID" value="MBB2171808.1"/>
    <property type="molecule type" value="Genomic_DNA"/>
</dbReference>
<feature type="transmembrane region" description="Helical" evidence="7">
    <location>
        <begin position="449"/>
        <end position="469"/>
    </location>
</feature>
<dbReference type="InterPro" id="IPR001248">
    <property type="entry name" value="Pur-cyt_permease"/>
</dbReference>
<keyword evidence="5 7" id="KW-0472">Membrane</keyword>
<feature type="region of interest" description="Disordered" evidence="6">
    <location>
        <begin position="474"/>
        <end position="499"/>
    </location>
</feature>
<comment type="similarity">
    <text evidence="2">Belongs to the purine-cytosine permease (2.A.39) family.</text>
</comment>
<feature type="transmembrane region" description="Helical" evidence="7">
    <location>
        <begin position="370"/>
        <end position="395"/>
    </location>
</feature>
<evidence type="ECO:0000256" key="6">
    <source>
        <dbReference type="SAM" id="MobiDB-lite"/>
    </source>
</evidence>
<feature type="transmembrane region" description="Helical" evidence="7">
    <location>
        <begin position="53"/>
        <end position="80"/>
    </location>
</feature>
<proteinExistence type="inferred from homology"/>
<feature type="transmembrane region" description="Helical" evidence="7">
    <location>
        <begin position="222"/>
        <end position="242"/>
    </location>
</feature>
<protein>
    <submittedName>
        <fullName evidence="8">NCS1 family nucleobase:cation symporter-1</fullName>
    </submittedName>
</protein>
<feature type="transmembrane region" description="Helical" evidence="7">
    <location>
        <begin position="308"/>
        <end position="335"/>
    </location>
</feature>
<dbReference type="InterPro" id="IPR045225">
    <property type="entry name" value="Uracil/uridine/allantoin_perm"/>
</dbReference>
<comment type="subcellular location">
    <subcellularLocation>
        <location evidence="1">Membrane</location>
        <topology evidence="1">Multi-pass membrane protein</topology>
    </subcellularLocation>
</comment>
<dbReference type="CDD" id="cd11485">
    <property type="entry name" value="SLC-NCS1sbd_YbbW-like"/>
    <property type="match status" value="1"/>
</dbReference>
<evidence type="ECO:0000313" key="9">
    <source>
        <dbReference type="Proteomes" id="UP000577891"/>
    </source>
</evidence>
<reference evidence="8 9" key="1">
    <citation type="submission" date="2020-04" db="EMBL/GenBank/DDBJ databases">
        <title>Description of novel Gluconacetobacter.</title>
        <authorList>
            <person name="Sombolestani A."/>
        </authorList>
    </citation>
    <scope>NUCLEOTIDE SEQUENCE [LARGE SCALE GENOMIC DNA]</scope>
    <source>
        <strain evidence="8 9">LMG 27724</strain>
    </source>
</reference>
<gene>
    <name evidence="8" type="ORF">HLH35_06680</name>
</gene>
<evidence type="ECO:0000256" key="5">
    <source>
        <dbReference type="ARBA" id="ARBA00023136"/>
    </source>
</evidence>
<dbReference type="Proteomes" id="UP000577891">
    <property type="component" value="Unassembled WGS sequence"/>
</dbReference>
<evidence type="ECO:0000256" key="2">
    <source>
        <dbReference type="ARBA" id="ARBA00008974"/>
    </source>
</evidence>
<dbReference type="PANTHER" id="PTHR30618">
    <property type="entry name" value="NCS1 FAMILY PURINE/PYRIMIDINE TRANSPORTER"/>
    <property type="match status" value="1"/>
</dbReference>
<dbReference type="Gene3D" id="1.10.4160.10">
    <property type="entry name" value="Hydantoin permease"/>
    <property type="match status" value="1"/>
</dbReference>
<name>A0A7W4P1J2_9PROT</name>
<evidence type="ECO:0000313" key="8">
    <source>
        <dbReference type="EMBL" id="MBB2171808.1"/>
    </source>
</evidence>
<feature type="transmembrane region" description="Helical" evidence="7">
    <location>
        <begin position="416"/>
        <end position="437"/>
    </location>
</feature>
<dbReference type="AlphaFoldDB" id="A0A7W4P1J2"/>